<dbReference type="InterPro" id="IPR001460">
    <property type="entry name" value="PCN-bd_Tpept"/>
</dbReference>
<evidence type="ECO:0000256" key="9">
    <source>
        <dbReference type="ARBA" id="ARBA00022960"/>
    </source>
</evidence>
<dbReference type="FunFam" id="3.40.710.10:FF:000024">
    <property type="entry name" value="Penicillin-binding protein 2"/>
    <property type="match status" value="1"/>
</dbReference>
<keyword evidence="9" id="KW-0133">Cell shape</keyword>
<dbReference type="NCBIfam" id="TIGR03423">
    <property type="entry name" value="pbp2_mrdA"/>
    <property type="match status" value="1"/>
</dbReference>
<dbReference type="InterPro" id="IPR017790">
    <property type="entry name" value="Penicillin-binding_protein_2"/>
</dbReference>
<dbReference type="Pfam" id="PF00905">
    <property type="entry name" value="Transpeptidase"/>
    <property type="match status" value="1"/>
</dbReference>
<dbReference type="SUPFAM" id="SSF56601">
    <property type="entry name" value="beta-lactamase/transpeptidase-like"/>
    <property type="match status" value="1"/>
</dbReference>
<dbReference type="Gene3D" id="3.40.710.10">
    <property type="entry name" value="DD-peptidase/beta-lactamase superfamily"/>
    <property type="match status" value="1"/>
</dbReference>
<dbReference type="PANTHER" id="PTHR30627:SF2">
    <property type="entry name" value="PEPTIDOGLYCAN D,D-TRANSPEPTIDASE MRDA"/>
    <property type="match status" value="1"/>
</dbReference>
<evidence type="ECO:0000256" key="13">
    <source>
        <dbReference type="ARBA" id="ARBA00023316"/>
    </source>
</evidence>
<keyword evidence="10" id="KW-0573">Peptidoglycan synthesis</keyword>
<dbReference type="GO" id="GO:0006508">
    <property type="term" value="P:proteolysis"/>
    <property type="evidence" value="ECO:0007669"/>
    <property type="project" value="UniProtKB-KW"/>
</dbReference>
<dbReference type="InterPro" id="IPR012338">
    <property type="entry name" value="Beta-lactam/transpept-like"/>
</dbReference>
<dbReference type="GO" id="GO:0009252">
    <property type="term" value="P:peptidoglycan biosynthetic process"/>
    <property type="evidence" value="ECO:0007669"/>
    <property type="project" value="UniProtKB-KW"/>
</dbReference>
<name>A0A7C5X3M5_9AQUI</name>
<keyword evidence="11" id="KW-1133">Transmembrane helix</keyword>
<dbReference type="GO" id="GO:0008360">
    <property type="term" value="P:regulation of cell shape"/>
    <property type="evidence" value="ECO:0007669"/>
    <property type="project" value="UniProtKB-KW"/>
</dbReference>
<reference evidence="16" key="1">
    <citation type="journal article" date="2020" name="mSystems">
        <title>Genome- and Community-Level Interaction Insights into Carbon Utilization and Element Cycling Functions of Hydrothermarchaeota in Hydrothermal Sediment.</title>
        <authorList>
            <person name="Zhou Z."/>
            <person name="Liu Y."/>
            <person name="Xu W."/>
            <person name="Pan J."/>
            <person name="Luo Z.H."/>
            <person name="Li M."/>
        </authorList>
    </citation>
    <scope>NUCLEOTIDE SEQUENCE [LARGE SCALE GENOMIC DNA]</scope>
    <source>
        <strain evidence="16">SpSt-114</strain>
    </source>
</reference>
<proteinExistence type="predicted"/>
<evidence type="ECO:0000313" key="16">
    <source>
        <dbReference type="EMBL" id="HHO74317.1"/>
    </source>
</evidence>
<feature type="domain" description="Penicillin-binding protein dimerisation" evidence="15">
    <location>
        <begin position="49"/>
        <end position="217"/>
    </location>
</feature>
<dbReference type="AlphaFoldDB" id="A0A7C5X3M5"/>
<evidence type="ECO:0000256" key="1">
    <source>
        <dbReference type="ARBA" id="ARBA00004167"/>
    </source>
</evidence>
<dbReference type="InterPro" id="IPR036138">
    <property type="entry name" value="PBP_dimer_sf"/>
</dbReference>
<dbReference type="PANTHER" id="PTHR30627">
    <property type="entry name" value="PEPTIDOGLYCAN D,D-TRANSPEPTIDASE"/>
    <property type="match status" value="1"/>
</dbReference>
<organism evidence="16">
    <name type="scientific">Thermocrinis ruber</name>
    <dbReference type="NCBI Taxonomy" id="75906"/>
    <lineage>
        <taxon>Bacteria</taxon>
        <taxon>Pseudomonadati</taxon>
        <taxon>Aquificota</taxon>
        <taxon>Aquificia</taxon>
        <taxon>Aquificales</taxon>
        <taxon>Aquificaceae</taxon>
        <taxon>Thermocrinis</taxon>
    </lineage>
</organism>
<evidence type="ECO:0000256" key="2">
    <source>
        <dbReference type="ARBA" id="ARBA00004236"/>
    </source>
</evidence>
<accession>A0A7C5X3M5</accession>
<keyword evidence="5" id="KW-0121">Carboxypeptidase</keyword>
<evidence type="ECO:0000259" key="14">
    <source>
        <dbReference type="Pfam" id="PF00905"/>
    </source>
</evidence>
<keyword evidence="6" id="KW-0645">Protease</keyword>
<evidence type="ECO:0000256" key="4">
    <source>
        <dbReference type="ARBA" id="ARBA00022519"/>
    </source>
</evidence>
<evidence type="ECO:0000256" key="10">
    <source>
        <dbReference type="ARBA" id="ARBA00022984"/>
    </source>
</evidence>
<keyword evidence="4" id="KW-0997">Cell inner membrane</keyword>
<protein>
    <submittedName>
        <fullName evidence="16">Penicillin-binding protein 2</fullName>
    </submittedName>
</protein>
<dbReference type="GO" id="GO:0005886">
    <property type="term" value="C:plasma membrane"/>
    <property type="evidence" value="ECO:0007669"/>
    <property type="project" value="UniProtKB-SubCell"/>
</dbReference>
<feature type="domain" description="Penicillin-binding protein transpeptidase" evidence="14">
    <location>
        <begin position="253"/>
        <end position="578"/>
    </location>
</feature>
<sequence length="590" mass="67562">MRRRNFLLVLLLSVLLYLALVFRLFYLQIFKGEYYKNLAKRNYIRRRVVYAQRGDILDRNGVKLAYDIPEYALFLDPQLIEEKSTLEETLKNLDELFGIKLSYEFLQSKKRSIEPILLRKLEGQEELDKFYNNSYRLPGVFINMLPKRFYPFGEECAHLLGYVGYPTQEHMEKYKERISFQSLVGRQGLERVFDEELLGWVGKEELIVNAVGKIIGTYKETAPKKGNSLVLTIDSRIQKIAFEVFKDSGHKAGAIIVLRADTGEVLALMSYPSYDPNLIYDKWEDYQKDPMNPLFNRALNAFYPPGSVIKVGLAIGLLQEGVSPKEGVFCRGKFSLGNRDFYCWLRSGHGWENMRTAIRDSCDVYFYSFCYNRLGPRKMEAILRNFSFGESVPFELPNARGIVPNPEWKRKVKKEPWYGGDTVNMSIGQGYLKATLLQQCLMVMGIANDGVIYKPFLVKEIRDPEGRVVWKNKKTVYKVIKAPLEHFALVREAMRDVVRSGTGTMANSPIAEIAGKTGTAQVSSVSARRKNLPYKLRDHAWFVCFAPYRNPLFVVGVLVEHGGSGGSVAAPIARKVIERIYAEGIHKELM</sequence>
<dbReference type="Pfam" id="PF03717">
    <property type="entry name" value="PBP_dimer"/>
    <property type="match status" value="1"/>
</dbReference>
<dbReference type="GO" id="GO:0071972">
    <property type="term" value="F:peptidoglycan L,D-transpeptidase activity"/>
    <property type="evidence" value="ECO:0007669"/>
    <property type="project" value="TreeGrafter"/>
</dbReference>
<evidence type="ECO:0000256" key="8">
    <source>
        <dbReference type="ARBA" id="ARBA00022801"/>
    </source>
</evidence>
<dbReference type="GO" id="GO:0008658">
    <property type="term" value="F:penicillin binding"/>
    <property type="evidence" value="ECO:0007669"/>
    <property type="project" value="InterPro"/>
</dbReference>
<dbReference type="InterPro" id="IPR005311">
    <property type="entry name" value="PBP_dimer"/>
</dbReference>
<keyword evidence="3" id="KW-1003">Cell membrane</keyword>
<keyword evidence="8" id="KW-0378">Hydrolase</keyword>
<dbReference type="Gene3D" id="3.90.1310.10">
    <property type="entry name" value="Penicillin-binding protein 2a (Domain 2)"/>
    <property type="match status" value="1"/>
</dbReference>
<keyword evidence="12" id="KW-0472">Membrane</keyword>
<dbReference type="SUPFAM" id="SSF56519">
    <property type="entry name" value="Penicillin binding protein dimerisation domain"/>
    <property type="match status" value="1"/>
</dbReference>
<evidence type="ECO:0000256" key="12">
    <source>
        <dbReference type="ARBA" id="ARBA00023136"/>
    </source>
</evidence>
<evidence type="ECO:0000256" key="11">
    <source>
        <dbReference type="ARBA" id="ARBA00022989"/>
    </source>
</evidence>
<dbReference type="GO" id="GO:0009002">
    <property type="term" value="F:serine-type D-Ala-D-Ala carboxypeptidase activity"/>
    <property type="evidence" value="ECO:0007669"/>
    <property type="project" value="InterPro"/>
</dbReference>
<keyword evidence="13" id="KW-0961">Cell wall biogenesis/degradation</keyword>
<evidence type="ECO:0000256" key="5">
    <source>
        <dbReference type="ARBA" id="ARBA00022645"/>
    </source>
</evidence>
<gene>
    <name evidence="16" type="primary">mrdA</name>
    <name evidence="16" type="ORF">ENN04_06775</name>
</gene>
<comment type="caution">
    <text evidence="16">The sequence shown here is derived from an EMBL/GenBank/DDBJ whole genome shotgun (WGS) entry which is preliminary data.</text>
</comment>
<evidence type="ECO:0000256" key="7">
    <source>
        <dbReference type="ARBA" id="ARBA00022692"/>
    </source>
</evidence>
<comment type="subcellular location">
    <subcellularLocation>
        <location evidence="2">Cell membrane</location>
    </subcellularLocation>
    <subcellularLocation>
        <location evidence="1">Membrane</location>
        <topology evidence="1">Single-pass membrane protein</topology>
    </subcellularLocation>
</comment>
<evidence type="ECO:0000256" key="6">
    <source>
        <dbReference type="ARBA" id="ARBA00022670"/>
    </source>
</evidence>
<keyword evidence="7" id="KW-0812">Transmembrane</keyword>
<evidence type="ECO:0000259" key="15">
    <source>
        <dbReference type="Pfam" id="PF03717"/>
    </source>
</evidence>
<dbReference type="Gene3D" id="3.30.1390.30">
    <property type="entry name" value="Penicillin-binding protein 2a, domain 3"/>
    <property type="match status" value="1"/>
</dbReference>
<evidence type="ECO:0000256" key="3">
    <source>
        <dbReference type="ARBA" id="ARBA00022475"/>
    </source>
</evidence>
<dbReference type="InterPro" id="IPR050515">
    <property type="entry name" value="Beta-lactam/transpept"/>
</dbReference>
<dbReference type="EMBL" id="DSAC01000085">
    <property type="protein sequence ID" value="HHO74317.1"/>
    <property type="molecule type" value="Genomic_DNA"/>
</dbReference>
<dbReference type="GO" id="GO:0071555">
    <property type="term" value="P:cell wall organization"/>
    <property type="evidence" value="ECO:0007669"/>
    <property type="project" value="UniProtKB-KW"/>
</dbReference>